<accession>A0AA41L116</accession>
<dbReference type="EMBL" id="JAHTGR010000014">
    <property type="protein sequence ID" value="MBV6323981.1"/>
    <property type="molecule type" value="Genomic_DNA"/>
</dbReference>
<dbReference type="InterPro" id="IPR009492">
    <property type="entry name" value="TniQ"/>
</dbReference>
<feature type="domain" description="TniQ" evidence="1">
    <location>
        <begin position="10"/>
        <end position="154"/>
    </location>
</feature>
<reference evidence="2" key="1">
    <citation type="submission" date="2021-07" db="EMBL/GenBank/DDBJ databases">
        <title>Characterization of violacein-producing bacteria and related species.</title>
        <authorList>
            <person name="Wilson H.S."/>
            <person name="De Leon M.E."/>
        </authorList>
    </citation>
    <scope>NUCLEOTIDE SEQUENCE</scope>
    <source>
        <strain evidence="2">HSC-15S17</strain>
    </source>
</reference>
<dbReference type="Proteomes" id="UP001155901">
    <property type="component" value="Unassembled WGS sequence"/>
</dbReference>
<name>A0AA41L116_9BURK</name>
<dbReference type="Pfam" id="PF06527">
    <property type="entry name" value="TniQ"/>
    <property type="match status" value="1"/>
</dbReference>
<proteinExistence type="predicted"/>
<comment type="caution">
    <text evidence="2">The sequence shown here is derived from an EMBL/GenBank/DDBJ whole genome shotgun (WGS) entry which is preliminary data.</text>
</comment>
<dbReference type="AlphaFoldDB" id="A0AA41L116"/>
<evidence type="ECO:0000259" key="1">
    <source>
        <dbReference type="Pfam" id="PF06527"/>
    </source>
</evidence>
<organism evidence="2 3">
    <name type="scientific">Duganella violaceipulchra</name>
    <dbReference type="NCBI Taxonomy" id="2849652"/>
    <lineage>
        <taxon>Bacteria</taxon>
        <taxon>Pseudomonadati</taxon>
        <taxon>Pseudomonadota</taxon>
        <taxon>Betaproteobacteria</taxon>
        <taxon>Burkholderiales</taxon>
        <taxon>Oxalobacteraceae</taxon>
        <taxon>Telluria group</taxon>
        <taxon>Duganella</taxon>
    </lineage>
</organism>
<evidence type="ECO:0000313" key="2">
    <source>
        <dbReference type="EMBL" id="MBV6323981.1"/>
    </source>
</evidence>
<sequence>MQICSIPLHHPDETLYSFAARLRRANAARDDRDACRSMFGHASNMRVSEFPVNLASFCHATKGLLGSPDQLLSQMTLVPLFERLGAWPWRKGSTPRPAAIAGYGLSILSNGNTRTWHTCKQCLREDRSHNPYGYWRRTHQLPGVLFCPTHHVLLLACTDLSRQFHNRFILPDETKFEKAFHRIDTAANEDALLRLGRLSVAVLKDDSDFLDAKTKQAVIGQELDSHALLSPRGTVCREAFVPSFLRSFNFLRHHPDFSDAVSCRGVEILCRSLDDPRIWRRSLHQLLLLSWLFGSWEAFKSQCQWHQVMNNGSCKVNLHAEGNLRQTPEVNCAPDFHRAKCIDFMSTTNPSRSKFAHAEAKSFRWLLNHDADWFNQQCPPNRTRDFQRRLF</sequence>
<dbReference type="RefSeq" id="WP_217944939.1">
    <property type="nucleotide sequence ID" value="NZ_JALJZU010000010.1"/>
</dbReference>
<evidence type="ECO:0000313" key="3">
    <source>
        <dbReference type="Proteomes" id="UP001155901"/>
    </source>
</evidence>
<protein>
    <submittedName>
        <fullName evidence="2">TniQ family protein</fullName>
    </submittedName>
</protein>
<gene>
    <name evidence="2" type="ORF">KVP70_23885</name>
</gene>